<dbReference type="EMBL" id="CP012029">
    <property type="protein sequence ID" value="ALO25684.1"/>
    <property type="molecule type" value="Genomic_DNA"/>
</dbReference>
<name>A0A0S2IPT0_LEPBO</name>
<protein>
    <submittedName>
        <fullName evidence="1">Uncharacterized protein</fullName>
    </submittedName>
</protein>
<proteinExistence type="predicted"/>
<dbReference type="Proteomes" id="UP000058857">
    <property type="component" value="Chromosome 1"/>
</dbReference>
<sequence length="201" mass="21863">MELTGRKSSDTQVKISTLLNIGPAGRKVRLAGVYFFLKRFYISLLLPVFSLLLGCPHYSTTRLISTPPTLVSIVPIASGYELRLRAGNPELLFSGYRLYVANRENDSRFPADLNSGVDCVDGILNLIPNQPLEYSIELSPNSGPLAAIGTGENPNRICKMNVTLSSGQYLTLRSHVLVVSITNGNTSGFVFSMPSNSLKVP</sequence>
<accession>A0A0S2IPT0</accession>
<evidence type="ECO:0000313" key="2">
    <source>
        <dbReference type="Proteomes" id="UP000058857"/>
    </source>
</evidence>
<reference evidence="1 2" key="1">
    <citation type="journal article" date="2015" name="PLoS Negl. Trop. Dis.">
        <title>Distribution of Plasmids in Distinct Leptospira Pathogenic Species.</title>
        <authorList>
            <person name="Wang Y."/>
            <person name="Zhuang X."/>
            <person name="Zhong Y."/>
            <person name="Zhang C."/>
            <person name="Zhang Y."/>
            <person name="Zeng L."/>
            <person name="Zhu Y."/>
            <person name="He P."/>
            <person name="Dong K."/>
            <person name="Pal U."/>
            <person name="Guo X."/>
            <person name="Qin J."/>
        </authorList>
    </citation>
    <scope>NUCLEOTIDE SEQUENCE [LARGE SCALE GENOMIC DNA]</scope>
    <source>
        <strain evidence="1 2">56604</strain>
    </source>
</reference>
<dbReference type="NCBIfam" id="NF047802">
    <property type="entry name" value="LIC11661_lipo"/>
    <property type="match status" value="1"/>
</dbReference>
<gene>
    <name evidence="1" type="ORF">LBBP_01393</name>
</gene>
<organism evidence="1">
    <name type="scientific">Leptospira borgpetersenii serovar Ballum</name>
    <dbReference type="NCBI Taxonomy" id="280505"/>
    <lineage>
        <taxon>Bacteria</taxon>
        <taxon>Pseudomonadati</taxon>
        <taxon>Spirochaetota</taxon>
        <taxon>Spirochaetia</taxon>
        <taxon>Leptospirales</taxon>
        <taxon>Leptospiraceae</taxon>
        <taxon>Leptospira</taxon>
    </lineage>
</organism>
<dbReference type="AlphaFoldDB" id="A0A0S2IPT0"/>
<evidence type="ECO:0000313" key="1">
    <source>
        <dbReference type="EMBL" id="ALO25684.1"/>
    </source>
</evidence>
<dbReference type="PATRIC" id="fig|280505.15.peg.1360"/>